<reference evidence="5 6" key="1">
    <citation type="submission" date="2019-01" db="EMBL/GenBank/DDBJ databases">
        <title>Oerskovia turbata Genome sequencing and assembly.</title>
        <authorList>
            <person name="Dou T."/>
        </authorList>
    </citation>
    <scope>NUCLEOTIDE SEQUENCE [LARGE SCALE GENOMIC DNA]</scope>
    <source>
        <strain evidence="4 5">JCM12123</strain>
        <strain evidence="3 6">JCM3160</strain>
    </source>
</reference>
<organism evidence="4 5">
    <name type="scientific">Oerskovia turbata</name>
    <dbReference type="NCBI Taxonomy" id="1713"/>
    <lineage>
        <taxon>Bacteria</taxon>
        <taxon>Bacillati</taxon>
        <taxon>Actinomycetota</taxon>
        <taxon>Actinomycetes</taxon>
        <taxon>Micrococcales</taxon>
        <taxon>Cellulomonadaceae</taxon>
        <taxon>Oerskovia</taxon>
    </lineage>
</organism>
<protein>
    <recommendedName>
        <fullName evidence="2">DUF6318 domain-containing protein</fullName>
    </recommendedName>
</protein>
<dbReference type="Proteomes" id="UP000290517">
    <property type="component" value="Unassembled WGS sequence"/>
</dbReference>
<sequence length="188" mass="20159">MLMAGVVLVGVVAGCSSAEPVVESPVPVVSEEPSPSPSPTPAATGPVKPERPADMDRTDEVGAAAAATYFLELYPYVMATGDLTEWDAMTWAELCSFCTASRDRQLQRAAASETYEGGEVKVDVEQSFPLDTLIGGYPLDIRLEQAEAIIRDAAGAEKDRQEGFTGTFRVEMLHDGTNWRVLTVGTEE</sequence>
<proteinExistence type="predicted"/>
<evidence type="ECO:0000313" key="6">
    <source>
        <dbReference type="Proteomes" id="UP000290517"/>
    </source>
</evidence>
<accession>A0A4Q1L023</accession>
<dbReference type="InterPro" id="IPR046281">
    <property type="entry name" value="DUF6318"/>
</dbReference>
<feature type="region of interest" description="Disordered" evidence="1">
    <location>
        <begin position="26"/>
        <end position="55"/>
    </location>
</feature>
<evidence type="ECO:0000259" key="2">
    <source>
        <dbReference type="Pfam" id="PF19843"/>
    </source>
</evidence>
<dbReference type="EMBL" id="SDJR01000001">
    <property type="protein sequence ID" value="RXR27938.1"/>
    <property type="molecule type" value="Genomic_DNA"/>
</dbReference>
<evidence type="ECO:0000313" key="5">
    <source>
        <dbReference type="Proteomes" id="UP000289805"/>
    </source>
</evidence>
<comment type="caution">
    <text evidence="4">The sequence shown here is derived from an EMBL/GenBank/DDBJ whole genome shotgun (WGS) entry which is preliminary data.</text>
</comment>
<feature type="domain" description="DUF6318" evidence="2">
    <location>
        <begin position="46"/>
        <end position="183"/>
    </location>
</feature>
<gene>
    <name evidence="3" type="ORF">EQW73_01100</name>
    <name evidence="4" type="ORF">EQW78_04655</name>
</gene>
<evidence type="ECO:0000256" key="1">
    <source>
        <dbReference type="SAM" id="MobiDB-lite"/>
    </source>
</evidence>
<dbReference type="Pfam" id="PF19843">
    <property type="entry name" value="DUF6318"/>
    <property type="match status" value="1"/>
</dbReference>
<dbReference type="EMBL" id="SDJQ01000006">
    <property type="protein sequence ID" value="RXR36053.1"/>
    <property type="molecule type" value="Genomic_DNA"/>
</dbReference>
<keyword evidence="6" id="KW-1185">Reference proteome</keyword>
<dbReference type="Proteomes" id="UP000289805">
    <property type="component" value="Unassembled WGS sequence"/>
</dbReference>
<name>A0A4Q1L023_9CELL</name>
<dbReference type="AlphaFoldDB" id="A0A4Q1L023"/>
<evidence type="ECO:0000313" key="3">
    <source>
        <dbReference type="EMBL" id="RXR27938.1"/>
    </source>
</evidence>
<evidence type="ECO:0000313" key="4">
    <source>
        <dbReference type="EMBL" id="RXR36053.1"/>
    </source>
</evidence>